<evidence type="ECO:0000256" key="13">
    <source>
        <dbReference type="ARBA" id="ARBA00023268"/>
    </source>
</evidence>
<dbReference type="RefSeq" id="WP_092223464.1">
    <property type="nucleotide sequence ID" value="NZ_FNJI01000017.1"/>
</dbReference>
<evidence type="ECO:0000256" key="12">
    <source>
        <dbReference type="ARBA" id="ARBA00023239"/>
    </source>
</evidence>
<evidence type="ECO:0000256" key="10">
    <source>
        <dbReference type="ARBA" id="ARBA00022723"/>
    </source>
</evidence>
<feature type="site" description="Transition state stabilizer" evidence="14">
    <location>
        <position position="367"/>
    </location>
</feature>
<comment type="cofactor">
    <cofactor evidence="3 14">
        <name>a divalent metal cation</name>
        <dbReference type="ChEBI" id="CHEBI:60240"/>
    </cofactor>
</comment>
<evidence type="ECO:0000313" key="16">
    <source>
        <dbReference type="EMBL" id="SDP37828.1"/>
    </source>
</evidence>
<dbReference type="InterPro" id="IPR001228">
    <property type="entry name" value="IspD"/>
</dbReference>
<evidence type="ECO:0000256" key="6">
    <source>
        <dbReference type="ARBA" id="ARBA00008480"/>
    </source>
</evidence>
<comment type="similarity">
    <text evidence="7">Belongs to the IspD/TarI cytidylyltransferase family. IspD subfamily.</text>
</comment>
<dbReference type="EMBL" id="FNJI01000017">
    <property type="protein sequence ID" value="SDP37828.1"/>
    <property type="molecule type" value="Genomic_DNA"/>
</dbReference>
<comment type="pathway">
    <text evidence="4 14">Isoprenoid biosynthesis; isopentenyl diphosphate biosynthesis via DXP pathway; isopentenyl diphosphate from 1-deoxy-D-xylulose 5-phosphate: step 4/6.</text>
</comment>
<keyword evidence="17" id="KW-1185">Reference proteome</keyword>
<evidence type="ECO:0000256" key="9">
    <source>
        <dbReference type="ARBA" id="ARBA00022695"/>
    </source>
</evidence>
<feature type="site" description="Transition state stabilizer" evidence="14">
    <location>
        <position position="17"/>
    </location>
</feature>
<comment type="similarity">
    <text evidence="14">In the N-terminal section; belongs to the IspD/TarI cytidylyltransferase family. IspD subfamily.</text>
</comment>
<dbReference type="EC" id="4.6.1.12" evidence="14"/>
<dbReference type="GO" id="GO:0046872">
    <property type="term" value="F:metal ion binding"/>
    <property type="evidence" value="ECO:0007669"/>
    <property type="project" value="UniProtKB-KW"/>
</dbReference>
<feature type="binding site" evidence="14">
    <location>
        <begin position="295"/>
        <end position="299"/>
    </location>
    <ligand>
        <name>4-CDP-2-C-methyl-D-erythritol 2-phosphate</name>
        <dbReference type="ChEBI" id="CHEBI:57919"/>
    </ligand>
</feature>
<feature type="site" description="Transition state stabilizer" evidence="14">
    <location>
        <position position="268"/>
    </location>
</feature>
<dbReference type="InterPro" id="IPR020555">
    <property type="entry name" value="MECDP_synthase_CS"/>
</dbReference>
<feature type="binding site" evidence="14">
    <location>
        <position position="244"/>
    </location>
    <ligand>
        <name>a divalent metal cation</name>
        <dbReference type="ChEBI" id="CHEBI:60240"/>
    </ligand>
</feature>
<reference evidence="16 17" key="1">
    <citation type="submission" date="2016-10" db="EMBL/GenBank/DDBJ databases">
        <authorList>
            <person name="de Groot N.N."/>
        </authorList>
    </citation>
    <scope>NUCLEOTIDE SEQUENCE [LARGE SCALE GENOMIC DNA]</scope>
    <source>
        <strain evidence="16 17">DSM 12130</strain>
    </source>
</reference>
<dbReference type="EC" id="2.7.7.60" evidence="14"/>
<dbReference type="GO" id="GO:0008685">
    <property type="term" value="F:2-C-methyl-D-erythritol 2,4-cyclodiphosphate synthase activity"/>
    <property type="evidence" value="ECO:0007669"/>
    <property type="project" value="UniProtKB-UniRule"/>
</dbReference>
<evidence type="ECO:0000256" key="2">
    <source>
        <dbReference type="ARBA" id="ARBA00001282"/>
    </source>
</evidence>
<evidence type="ECO:0000256" key="8">
    <source>
        <dbReference type="ARBA" id="ARBA00022679"/>
    </source>
</evidence>
<proteinExistence type="inferred from homology"/>
<dbReference type="Pfam" id="PF02542">
    <property type="entry name" value="YgbB"/>
    <property type="match status" value="1"/>
</dbReference>
<dbReference type="HAMAP" id="MF_01520">
    <property type="entry name" value="IspDF"/>
    <property type="match status" value="1"/>
</dbReference>
<dbReference type="NCBIfam" id="TIGR00453">
    <property type="entry name" value="ispD"/>
    <property type="match status" value="1"/>
</dbReference>
<dbReference type="FunFam" id="3.90.550.10:FF:000003">
    <property type="entry name" value="2-C-methyl-D-erythritol 4-phosphate cytidylyltransferase"/>
    <property type="match status" value="1"/>
</dbReference>
<organism evidence="16 17">
    <name type="scientific">Desulforhopalus singaporensis</name>
    <dbReference type="NCBI Taxonomy" id="91360"/>
    <lineage>
        <taxon>Bacteria</taxon>
        <taxon>Pseudomonadati</taxon>
        <taxon>Thermodesulfobacteriota</taxon>
        <taxon>Desulfobulbia</taxon>
        <taxon>Desulfobulbales</taxon>
        <taxon>Desulfocapsaceae</taxon>
        <taxon>Desulforhopalus</taxon>
    </lineage>
</organism>
<evidence type="ECO:0000256" key="4">
    <source>
        <dbReference type="ARBA" id="ARBA00004709"/>
    </source>
</evidence>
<dbReference type="Gene3D" id="3.90.550.10">
    <property type="entry name" value="Spore Coat Polysaccharide Biosynthesis Protein SpsA, Chain A"/>
    <property type="match status" value="1"/>
</dbReference>
<dbReference type="InterPro" id="IPR034683">
    <property type="entry name" value="IspD/TarI"/>
</dbReference>
<feature type="binding site" evidence="14">
    <location>
        <begin position="366"/>
        <end position="369"/>
    </location>
    <ligand>
        <name>4-CDP-2-C-methyl-D-erythritol 2-phosphate</name>
        <dbReference type="ChEBI" id="CHEBI:57919"/>
    </ligand>
</feature>
<feature type="site" description="Positions MEP for the nucleophilic attack" evidence="14">
    <location>
        <position position="159"/>
    </location>
</feature>
<dbReference type="Pfam" id="PF01128">
    <property type="entry name" value="IspD"/>
    <property type="match status" value="1"/>
</dbReference>
<feature type="binding site" evidence="14">
    <location>
        <begin position="290"/>
        <end position="292"/>
    </location>
    <ligand>
        <name>4-CDP-2-C-methyl-D-erythritol 2-phosphate</name>
        <dbReference type="ChEBI" id="CHEBI:57919"/>
    </ligand>
</feature>
<dbReference type="InterPro" id="IPR050088">
    <property type="entry name" value="IspD/TarI_cytidylyltransf_bact"/>
</dbReference>
<comment type="similarity">
    <text evidence="6">Belongs to the IspF family.</text>
</comment>
<dbReference type="SUPFAM" id="SSF53448">
    <property type="entry name" value="Nucleotide-diphospho-sugar transferases"/>
    <property type="match status" value="1"/>
</dbReference>
<keyword evidence="8 14" id="KW-0808">Transferase</keyword>
<dbReference type="OrthoDB" id="9804336at2"/>
<dbReference type="UniPathway" id="UPA00056">
    <property type="reaction ID" value="UER00093"/>
</dbReference>
<feature type="binding site" evidence="14">
    <location>
        <begin position="242"/>
        <end position="244"/>
    </location>
    <ligand>
        <name>4-CDP-2-C-methyl-D-erythritol 2-phosphate</name>
        <dbReference type="ChEBI" id="CHEBI:57919"/>
    </ligand>
</feature>
<dbReference type="PROSITE" id="PS01350">
    <property type="entry name" value="ISPF"/>
    <property type="match status" value="1"/>
</dbReference>
<feature type="region of interest" description="2-C-methyl-D-erythritol 2,4-cyclodiphosphate synthase" evidence="14">
    <location>
        <begin position="236"/>
        <end position="392"/>
    </location>
</feature>
<comment type="catalytic activity">
    <reaction evidence="1 14">
        <text>4-CDP-2-C-methyl-D-erythritol 2-phosphate = 2-C-methyl-D-erythritol 2,4-cyclic diphosphate + CMP</text>
        <dbReference type="Rhea" id="RHEA:23864"/>
        <dbReference type="ChEBI" id="CHEBI:57919"/>
        <dbReference type="ChEBI" id="CHEBI:58483"/>
        <dbReference type="ChEBI" id="CHEBI:60377"/>
        <dbReference type="EC" id="4.6.1.12"/>
    </reaction>
</comment>
<comment type="caution">
    <text evidence="14">Lacks conserved residue(s) required for the propagation of feature annotation.</text>
</comment>
<feature type="binding site" evidence="14">
    <location>
        <position position="373"/>
    </location>
    <ligand>
        <name>4-CDP-2-C-methyl-D-erythritol 2-phosphate</name>
        <dbReference type="ChEBI" id="CHEBI:57919"/>
    </ligand>
</feature>
<dbReference type="HAMAP" id="MF_00108">
    <property type="entry name" value="IspD"/>
    <property type="match status" value="1"/>
</dbReference>
<dbReference type="AlphaFoldDB" id="A0A1H0S9E6"/>
<dbReference type="InterPro" id="IPR036571">
    <property type="entry name" value="MECDP_synthase_sf"/>
</dbReference>
<dbReference type="Gene3D" id="3.30.1330.50">
    <property type="entry name" value="2-C-methyl-D-erythritol 2,4-cyclodiphosphate synthase"/>
    <property type="match status" value="1"/>
</dbReference>
<comment type="function">
    <text evidence="14">Bifunctional enzyme that catalyzes the formation of 4-diphosphocytidyl-2-C-methyl-D-erythritol from CTP and 2-C-methyl-D-erythritol 4-phosphate (MEP) (IspD), and catalyzes the conversion of 4-diphosphocytidyl-2-C-methyl-D-erythritol 2-phosphate (CDP-ME2P) to 2-C-methyl-D-erythritol 2,4-cyclodiphosphate (ME-CPP) with a corresponding release of cytidine 5-monophosphate (CMP) (IspF).</text>
</comment>
<feature type="region of interest" description="2-C-methyl-D-erythritol 4-phosphate cytidylyltransferase" evidence="14">
    <location>
        <begin position="1"/>
        <end position="235"/>
    </location>
</feature>
<evidence type="ECO:0000259" key="15">
    <source>
        <dbReference type="Pfam" id="PF02542"/>
    </source>
</evidence>
<feature type="binding site" evidence="14">
    <location>
        <position position="376"/>
    </location>
    <ligand>
        <name>4-CDP-2-C-methyl-D-erythritol 2-phosphate</name>
        <dbReference type="ChEBI" id="CHEBI:57919"/>
    </ligand>
</feature>
<evidence type="ECO:0000256" key="11">
    <source>
        <dbReference type="ARBA" id="ARBA00023229"/>
    </source>
</evidence>
<evidence type="ECO:0000256" key="1">
    <source>
        <dbReference type="ARBA" id="ARBA00000200"/>
    </source>
</evidence>
<dbReference type="PROSITE" id="PS01295">
    <property type="entry name" value="ISPD"/>
    <property type="match status" value="1"/>
</dbReference>
<name>A0A1H0S9E6_9BACT</name>
<accession>A0A1H0S9E6</accession>
<dbReference type="PANTHER" id="PTHR32125:SF4">
    <property type="entry name" value="2-C-METHYL-D-ERYTHRITOL 4-PHOSPHATE CYTIDYLYLTRANSFERASE, CHLOROPLASTIC"/>
    <property type="match status" value="1"/>
</dbReference>
<dbReference type="InterPro" id="IPR018294">
    <property type="entry name" value="ISPD_synthase_CS"/>
</dbReference>
<dbReference type="InterPro" id="IPR026596">
    <property type="entry name" value="IspD/F"/>
</dbReference>
<dbReference type="HAMAP" id="MF_00107">
    <property type="entry name" value="IspF"/>
    <property type="match status" value="1"/>
</dbReference>
<dbReference type="GO" id="GO:0050518">
    <property type="term" value="F:2-C-methyl-D-erythritol 4-phosphate cytidylyltransferase activity"/>
    <property type="evidence" value="ECO:0007669"/>
    <property type="project" value="UniProtKB-UniRule"/>
</dbReference>
<dbReference type="PANTHER" id="PTHR32125">
    <property type="entry name" value="2-C-METHYL-D-ERYTHRITOL 4-PHOSPHATE CYTIDYLYLTRANSFERASE, CHLOROPLASTIC"/>
    <property type="match status" value="1"/>
</dbReference>
<dbReference type="CDD" id="cd00554">
    <property type="entry name" value="MECDP_synthase"/>
    <property type="match status" value="1"/>
</dbReference>
<dbReference type="NCBIfam" id="TIGR00151">
    <property type="entry name" value="ispF"/>
    <property type="match status" value="1"/>
</dbReference>
<dbReference type="GO" id="GO:0016114">
    <property type="term" value="P:terpenoid biosynthetic process"/>
    <property type="evidence" value="ECO:0007669"/>
    <property type="project" value="InterPro"/>
</dbReference>
<dbReference type="FunFam" id="3.30.1330.50:FF:000001">
    <property type="entry name" value="2-C-methyl-D-erythritol 2,4-cyclodiphosphate synthase"/>
    <property type="match status" value="1"/>
</dbReference>
<feature type="site" description="Transition state stabilizer" evidence="14">
    <location>
        <position position="24"/>
    </location>
</feature>
<comment type="catalytic activity">
    <reaction evidence="2 14">
        <text>2-C-methyl-D-erythritol 4-phosphate + CTP + H(+) = 4-CDP-2-C-methyl-D-erythritol + diphosphate</text>
        <dbReference type="Rhea" id="RHEA:13429"/>
        <dbReference type="ChEBI" id="CHEBI:15378"/>
        <dbReference type="ChEBI" id="CHEBI:33019"/>
        <dbReference type="ChEBI" id="CHEBI:37563"/>
        <dbReference type="ChEBI" id="CHEBI:57823"/>
        <dbReference type="ChEBI" id="CHEBI:58262"/>
        <dbReference type="EC" id="2.7.7.60"/>
    </reaction>
</comment>
<feature type="binding site" evidence="14">
    <location>
        <position position="276"/>
    </location>
    <ligand>
        <name>a divalent metal cation</name>
        <dbReference type="ChEBI" id="CHEBI:60240"/>
    </ligand>
</feature>
<dbReference type="CDD" id="cd02516">
    <property type="entry name" value="CDP-ME_synthetase"/>
    <property type="match status" value="1"/>
</dbReference>
<dbReference type="STRING" id="91360.SAMN05660330_02581"/>
<evidence type="ECO:0000256" key="14">
    <source>
        <dbReference type="HAMAP-Rule" id="MF_01520"/>
    </source>
</evidence>
<dbReference type="InterPro" id="IPR003526">
    <property type="entry name" value="MECDP_synthase"/>
</dbReference>
<comment type="pathway">
    <text evidence="5 14">Isoprenoid biosynthesis; isopentenyl diphosphate biosynthesis via DXP pathway; isopentenyl diphosphate from 1-deoxy-D-xylulose 5-phosphate: step 2/6.</text>
</comment>
<keyword evidence="9 14" id="KW-0548">Nucleotidyltransferase</keyword>
<feature type="binding site" evidence="14">
    <location>
        <position position="242"/>
    </location>
    <ligand>
        <name>a divalent metal cation</name>
        <dbReference type="ChEBI" id="CHEBI:60240"/>
    </ligand>
</feature>
<dbReference type="InterPro" id="IPR029044">
    <property type="entry name" value="Nucleotide-diphossugar_trans"/>
</dbReference>
<feature type="binding site" evidence="14">
    <location>
        <begin position="268"/>
        <end position="269"/>
    </location>
    <ligand>
        <name>4-CDP-2-C-methyl-D-erythritol 2-phosphate</name>
        <dbReference type="ChEBI" id="CHEBI:57919"/>
    </ligand>
</feature>
<evidence type="ECO:0000256" key="7">
    <source>
        <dbReference type="ARBA" id="ARBA00009789"/>
    </source>
</evidence>
<keyword evidence="11 14" id="KW-0414">Isoprene biosynthesis</keyword>
<feature type="domain" description="2-C-methyl-D-erythritol 2,4-cyclodiphosphate synthase" evidence="15">
    <location>
        <begin position="235"/>
        <end position="388"/>
    </location>
</feature>
<evidence type="ECO:0000313" key="17">
    <source>
        <dbReference type="Proteomes" id="UP000199073"/>
    </source>
</evidence>
<keyword evidence="13 14" id="KW-0511">Multifunctional enzyme</keyword>
<feature type="site" description="Positions MEP for the nucleophilic attack" evidence="14">
    <location>
        <position position="213"/>
    </location>
</feature>
<protein>
    <recommendedName>
        <fullName evidence="14">Bifunctional enzyme IspD/IspF</fullName>
    </recommendedName>
    <domain>
        <recommendedName>
            <fullName evidence="14">2-C-methyl-D-erythritol 4-phosphate cytidylyltransferase</fullName>
            <ecNumber evidence="14">2.7.7.60</ecNumber>
        </recommendedName>
        <alternativeName>
            <fullName evidence="14">4-diphosphocytidyl-2C-methyl-D-erythritol synthase</fullName>
        </alternativeName>
        <alternativeName>
            <fullName evidence="14">MEP cytidylyltransferase</fullName>
            <shortName evidence="14">MCT</shortName>
        </alternativeName>
    </domain>
    <domain>
        <recommendedName>
            <fullName evidence="14">2-C-methyl-D-erythritol 2,4-cyclodiphosphate synthase</fullName>
            <shortName evidence="14">MECDP-synthase</shortName>
            <shortName evidence="14">MECPP-synthase</shortName>
            <shortName evidence="14">MECPS</shortName>
            <ecNumber evidence="14">4.6.1.12</ecNumber>
        </recommendedName>
    </domain>
</protein>
<keyword evidence="12 14" id="KW-0456">Lyase</keyword>
<sequence>MSLKAAVIIPAAGFGTRMKLDHPKQFHKLAGAPILVHTLRAFIDHPAIEEIVVVVPRDQLAHTRELFAQYAPEAANKNLSLVAGGARRQDSVYNGLKALSDRCRVVLVHDGARPLVSPEVINRCYQGAVEHGAAIAAVPVKDTLKMADLDGFIDKTVDRTTLYQAQTPQAAMKTLLQQAYEHNGDRDVTDEASLLENASIPVQLVEGAETNFKITRPEDLVVAQRLLSEQHIPVMRIGHGYDAHRLEENKKLVLGGVTIPHTHGLAAHSDGDVLTHALCDALLGAVCAGDIGGHFPDTDNRYKGIYSIKLLEEVIGVVLSRGYIVANADITVVCQAPKLAPYLERMKTLLAKTCQTVPENLNIKATTTEKMGFEGKKIGISCHAVVLLQKDS</sequence>
<gene>
    <name evidence="14" type="primary">ispDF</name>
    <name evidence="16" type="ORF">SAMN05660330_02581</name>
</gene>
<dbReference type="Proteomes" id="UP000199073">
    <property type="component" value="Unassembled WGS sequence"/>
</dbReference>
<dbReference type="GO" id="GO:0019288">
    <property type="term" value="P:isopentenyl diphosphate biosynthetic process, methylerythritol 4-phosphate pathway"/>
    <property type="evidence" value="ECO:0007669"/>
    <property type="project" value="UniProtKB-UniRule"/>
</dbReference>
<comment type="similarity">
    <text evidence="14">In the C-terminal section; belongs to the IspF family.</text>
</comment>
<keyword evidence="10 14" id="KW-0479">Metal-binding</keyword>
<evidence type="ECO:0000256" key="3">
    <source>
        <dbReference type="ARBA" id="ARBA00001968"/>
    </source>
</evidence>
<evidence type="ECO:0000256" key="5">
    <source>
        <dbReference type="ARBA" id="ARBA00004787"/>
    </source>
</evidence>
<dbReference type="SUPFAM" id="SSF69765">
    <property type="entry name" value="IpsF-like"/>
    <property type="match status" value="1"/>
</dbReference>